<feature type="compositionally biased region" description="Low complexity" evidence="6">
    <location>
        <begin position="9"/>
        <end position="20"/>
    </location>
</feature>
<keyword evidence="9" id="KW-1185">Reference proteome</keyword>
<feature type="transmembrane region" description="Helical" evidence="7">
    <location>
        <begin position="229"/>
        <end position="253"/>
    </location>
</feature>
<gene>
    <name evidence="8" type="ORF">JAO74_10310</name>
</gene>
<dbReference type="Proteomes" id="UP000640426">
    <property type="component" value="Unassembled WGS sequence"/>
</dbReference>
<keyword evidence="3 7" id="KW-0812">Transmembrane</keyword>
<name>A0ABS0XQ66_9SPHN</name>
<proteinExistence type="predicted"/>
<feature type="transmembrane region" description="Helical" evidence="7">
    <location>
        <begin position="186"/>
        <end position="209"/>
    </location>
</feature>
<evidence type="ECO:0000256" key="1">
    <source>
        <dbReference type="ARBA" id="ARBA00004651"/>
    </source>
</evidence>
<evidence type="ECO:0000256" key="3">
    <source>
        <dbReference type="ARBA" id="ARBA00022692"/>
    </source>
</evidence>
<dbReference type="InterPro" id="IPR017039">
    <property type="entry name" value="Virul_fac_BrkB"/>
</dbReference>
<accession>A0ABS0XQ66</accession>
<keyword evidence="4 7" id="KW-1133">Transmembrane helix</keyword>
<evidence type="ECO:0000313" key="9">
    <source>
        <dbReference type="Proteomes" id="UP000640426"/>
    </source>
</evidence>
<keyword evidence="2" id="KW-1003">Cell membrane</keyword>
<reference evidence="9" key="1">
    <citation type="submission" date="2020-12" db="EMBL/GenBank/DDBJ databases">
        <title>Hymenobacter sp.</title>
        <authorList>
            <person name="Kim M.K."/>
        </authorList>
    </citation>
    <scope>NUCLEOTIDE SEQUENCE [LARGE SCALE GENOMIC DNA]</scope>
    <source>
        <strain evidence="9">BT553</strain>
    </source>
</reference>
<protein>
    <submittedName>
        <fullName evidence="8">YihY/virulence factor BrkB family protein</fullName>
    </submittedName>
</protein>
<dbReference type="PIRSF" id="PIRSF035875">
    <property type="entry name" value="RNase_BN"/>
    <property type="match status" value="1"/>
</dbReference>
<comment type="caution">
    <text evidence="8">The sequence shown here is derived from an EMBL/GenBank/DDBJ whole genome shotgun (WGS) entry which is preliminary data.</text>
</comment>
<evidence type="ECO:0000256" key="2">
    <source>
        <dbReference type="ARBA" id="ARBA00022475"/>
    </source>
</evidence>
<feature type="region of interest" description="Disordered" evidence="6">
    <location>
        <begin position="1"/>
        <end position="44"/>
    </location>
</feature>
<feature type="transmembrane region" description="Helical" evidence="7">
    <location>
        <begin position="298"/>
        <end position="318"/>
    </location>
</feature>
<evidence type="ECO:0000256" key="6">
    <source>
        <dbReference type="SAM" id="MobiDB-lite"/>
    </source>
</evidence>
<sequence length="347" mass="37493">MRPCASSWRAGLAATGGTRAPPWASKAPVDDNDDLTPESRAHHRARAKFDRQLAKVRPGSYAFEVLKRAALGVFNDGFTHAGNLAYLALMTLFPFFITAAAVLSLLGQSEETVRAVDGFLHVLPPDVASLLQKPISDVLAARTGNLLWLGGLVGLWTVSGFVETIRDIFHRAYGLKATAAFWKSRLSSSGVIILSVIVALFAFVAQGVLTAAEQFVYRLLPFAQDWVGLIGLSRFIPGLIMFGALYMLFYSVTPSKYRYTDSRKWPGAAFTTVWWVSMTALLPIVLGQLGGYDLTYGSLAGVIVMLLFFYIIGLGLVFGAHLNAALAEPPEPALNDTAMTTAEAQAA</sequence>
<comment type="subcellular location">
    <subcellularLocation>
        <location evidence="1">Cell membrane</location>
        <topology evidence="1">Multi-pass membrane protein</topology>
    </subcellularLocation>
</comment>
<feature type="transmembrane region" description="Helical" evidence="7">
    <location>
        <begin position="84"/>
        <end position="106"/>
    </location>
</feature>
<evidence type="ECO:0000256" key="7">
    <source>
        <dbReference type="SAM" id="Phobius"/>
    </source>
</evidence>
<dbReference type="EMBL" id="JAELXS010000005">
    <property type="protein sequence ID" value="MBJ6122184.1"/>
    <property type="molecule type" value="Genomic_DNA"/>
</dbReference>
<organism evidence="8 9">
    <name type="scientific">Sphingomonas mollis</name>
    <dbReference type="NCBI Taxonomy" id="2795726"/>
    <lineage>
        <taxon>Bacteria</taxon>
        <taxon>Pseudomonadati</taxon>
        <taxon>Pseudomonadota</taxon>
        <taxon>Alphaproteobacteria</taxon>
        <taxon>Sphingomonadales</taxon>
        <taxon>Sphingomonadaceae</taxon>
        <taxon>Sphingomonas</taxon>
    </lineage>
</organism>
<dbReference type="PANTHER" id="PTHR30213:SF0">
    <property type="entry name" value="UPF0761 MEMBRANE PROTEIN YIHY"/>
    <property type="match status" value="1"/>
</dbReference>
<evidence type="ECO:0000256" key="5">
    <source>
        <dbReference type="ARBA" id="ARBA00023136"/>
    </source>
</evidence>
<keyword evidence="5 7" id="KW-0472">Membrane</keyword>
<evidence type="ECO:0000313" key="8">
    <source>
        <dbReference type="EMBL" id="MBJ6122184.1"/>
    </source>
</evidence>
<evidence type="ECO:0000256" key="4">
    <source>
        <dbReference type="ARBA" id="ARBA00022989"/>
    </source>
</evidence>
<dbReference type="Pfam" id="PF03631">
    <property type="entry name" value="Virul_fac_BrkB"/>
    <property type="match status" value="1"/>
</dbReference>
<feature type="transmembrane region" description="Helical" evidence="7">
    <location>
        <begin position="265"/>
        <end position="286"/>
    </location>
</feature>
<dbReference type="PANTHER" id="PTHR30213">
    <property type="entry name" value="INNER MEMBRANE PROTEIN YHJD"/>
    <property type="match status" value="1"/>
</dbReference>
<feature type="transmembrane region" description="Helical" evidence="7">
    <location>
        <begin position="146"/>
        <end position="165"/>
    </location>
</feature>